<reference evidence="6" key="1">
    <citation type="journal article" date="1987" name="Mol. Microbiol.">
        <title>A plasmid-encoded gas vesicle protein gene in a halophilic archaebacterium.</title>
        <authorList>
            <person name="DasSarma S."/>
            <person name="Damerval T."/>
            <person name="Jones J.G."/>
            <person name="Tandeau de Marsac N."/>
        </authorList>
    </citation>
    <scope>NUCLEOTIDE SEQUENCE</scope>
    <source>
        <strain evidence="6">NRC-1</strain>
    </source>
</reference>
<name>O51980_HALSA</name>
<feature type="domain" description="DUF8186" evidence="5">
    <location>
        <begin position="452"/>
        <end position="536"/>
    </location>
</feature>
<evidence type="ECO:0000313" key="9">
    <source>
        <dbReference type="EMBL" id="DAC79756.1"/>
    </source>
</evidence>
<reference evidence="6" key="4">
    <citation type="journal article" date="1991" name="J. Bacteriol.">
        <title>Structure of the gas vesicle plasmid in Halobacterium halobium inversion isomers, inverted repeats, and insertion sequences.</title>
        <authorList>
            <person name="Ng W.L."/>
            <person name="Kothakota S."/>
            <person name="DasSarma S."/>
        </authorList>
    </citation>
    <scope>NUCLEOTIDE SEQUENCE</scope>
    <source>
        <strain evidence="6">NRC-1</strain>
    </source>
</reference>
<evidence type="ECO:0000259" key="3">
    <source>
        <dbReference type="Pfam" id="PF26589"/>
    </source>
</evidence>
<protein>
    <submittedName>
        <fullName evidence="7">Vng6102h</fullName>
    </submittedName>
</protein>
<reference evidence="8" key="18">
    <citation type="journal article" date="2019" name="Microbiol. Resour. Announc.">
        <title>The genome of the Halobacterium salinarum type strain is closely related to that of the laboratory strains NRC-1 and R1.</title>
        <authorList>
            <person name="Pfeiffer F."/>
            <person name="Marchfelder A."/>
            <person name="Habermann B.H."/>
            <person name="Dyall-Smith M."/>
        </authorList>
    </citation>
    <scope>NUCLEOTIDE SEQUENCE</scope>
    <source>
        <strain evidence="8">NRC-1</strain>
        <plasmid evidence="8">pNRC100</plasmid>
        <plasmid evidence="9">pNRC200</plasmid>
    </source>
</reference>
<reference evidence="6" key="6">
    <citation type="journal article" date="1993" name="Experientia">
        <title>Identification and analysis of the gas vesicle gene cluster on an unstable plasmid of Halobacterium halobium.</title>
        <authorList>
            <person name="DasSarma S."/>
        </authorList>
    </citation>
    <scope>NUCLEOTIDE SEQUENCE</scope>
    <source>
        <strain evidence="6">NRC-1</strain>
    </source>
</reference>
<dbReference type="AlphaFoldDB" id="O51980"/>
<evidence type="ECO:0000313" key="7">
    <source>
        <dbReference type="EMBL" id="AAG20785.1"/>
    </source>
</evidence>
<geneLocation type="plasmid" evidence="7 10">
    <name>pNRC200</name>
</geneLocation>
<dbReference type="EMBL" id="BK010830">
    <property type="protein sequence ID" value="DAC79558.1"/>
    <property type="molecule type" value="Genomic_DNA"/>
</dbReference>
<evidence type="ECO:0000313" key="6">
    <source>
        <dbReference type="EMBL" id="AAC82860.1"/>
    </source>
</evidence>
<dbReference type="KEGG" id="hal:AAC82860.1"/>
<dbReference type="Proteomes" id="UP000000554">
    <property type="component" value="Plasmid pNRC200"/>
</dbReference>
<reference evidence="6 10" key="13">
    <citation type="journal article" date="1998" name="Genome Res.">
        <title>Snapshot of a large dynamic replicon in a halophilic archaeon: megaplasmid or minichromosome?</title>
        <authorList>
            <person name="Ng W.V."/>
            <person name="Ciufo S.A."/>
            <person name="Smith T.M."/>
            <person name="Bumgarner R.E."/>
            <person name="Baskin D."/>
            <person name="Faust J."/>
            <person name="Hall B."/>
            <person name="Loretz C."/>
            <person name="Seto J."/>
            <person name="Slagel J."/>
            <person name="Hood L."/>
            <person name="DasSarma S."/>
        </authorList>
    </citation>
    <scope>NUCLEOTIDE SEQUENCE [LARGE SCALE GENOMIC DNA]</scope>
    <source>
        <strain evidence="10">ATCC 700922 / JCM 11081 / NRC-1</strain>
        <strain evidence="6">NRC-1</strain>
        <plasmid evidence="10">Plasmid pNRC100</plasmid>
    </source>
</reference>
<evidence type="ECO:0000259" key="5">
    <source>
        <dbReference type="Pfam" id="PF26591"/>
    </source>
</evidence>
<dbReference type="KEGG" id="hal:VNG_6102H"/>
<dbReference type="PIR" id="T08293">
    <property type="entry name" value="T08293"/>
</dbReference>
<feature type="region of interest" description="Disordered" evidence="1">
    <location>
        <begin position="89"/>
        <end position="125"/>
    </location>
</feature>
<reference evidence="6" key="9">
    <citation type="journal article" date="1994" name="J. Bacteriol.">
        <title>Wild-type gas vesicle formation requires at least ten genes in the gvp gene cluster of Halobacterium halobium plasmid pNRC100.</title>
        <authorList>
            <person name="DasSarma S."/>
            <person name="Arora P."/>
            <person name="Lin F."/>
            <person name="Molinari E."/>
            <person name="Yin L.R."/>
        </authorList>
    </citation>
    <scope>NUCLEOTIDE SEQUENCE</scope>
    <source>
        <strain evidence="6">NRC-1</strain>
    </source>
</reference>
<dbReference type="Pfam" id="PF26589">
    <property type="entry name" value="DUF8186"/>
    <property type="match status" value="1"/>
</dbReference>
<reference evidence="6 10" key="15">
    <citation type="journal article" date="2000" name="Proc. Natl. Acad. Sci. U.S.A.">
        <title>Genome sequence of Halobacterium species NRC-1.</title>
        <authorList>
            <person name="Ng W.V."/>
            <person name="Kennedy S.P."/>
            <person name="Mahairas G.G."/>
            <person name="Berquist B."/>
            <person name="Pan M."/>
            <person name="Shukla H.D."/>
            <person name="Lasky S.R."/>
            <person name="Baliga N.S."/>
            <person name="Thorsson V."/>
            <person name="Sbrogna J."/>
            <person name="Swartzell S."/>
            <person name="Weir D."/>
            <person name="Hall J."/>
            <person name="Dahl T.A."/>
            <person name="Welti R."/>
            <person name="Goo Y.A."/>
            <person name="Leithauser B."/>
            <person name="Keller K."/>
            <person name="Cruz R."/>
            <person name="Danson M.J."/>
            <person name="Hough D.W."/>
            <person name="Maddocks D.G."/>
            <person name="Jablonski P.E."/>
            <person name="Krebs M.P."/>
            <person name="Angevine C.M."/>
            <person name="Dale H."/>
            <person name="Isenbarger T.A."/>
            <person name="Peck R.F."/>
            <person name="Pohlschroder M."/>
            <person name="Spudich J.L."/>
            <person name="Jung K.W."/>
            <person name="Alam M."/>
            <person name="Freitas T."/>
            <person name="Hou S."/>
            <person name="Daniels C.J."/>
            <person name="Dennis P.P."/>
            <person name="Omer A.D."/>
            <person name="Ebhardt H."/>
            <person name="Lowe T.M."/>
            <person name="Liang P."/>
            <person name="Riley M."/>
            <person name="Hood L."/>
            <person name="DasSarma S."/>
        </authorList>
    </citation>
    <scope>NUCLEOTIDE SEQUENCE [LARGE SCALE GENOMIC DNA]</scope>
    <source>
        <strain evidence="10">ATCC 700922 / JCM 11081 / NRC-1</strain>
        <strain evidence="6">NRC-1</strain>
        <plasmid evidence="10">Plasmid pNRC100</plasmid>
        <plasmid evidence="10">Plasmid pNRC200</plasmid>
    </source>
</reference>
<keyword evidence="6" id="KW-0614">Plasmid</keyword>
<dbReference type="Proteomes" id="UP000000554">
    <property type="component" value="Plasmid pNRC100"/>
</dbReference>
<geneLocation type="plasmid" evidence="6 10">
    <name>pNRC100</name>
</geneLocation>
<dbReference type="PATRIC" id="fig|64091.14.peg.2148"/>
<dbReference type="GeneID" id="1449285"/>
<sequence length="586" mass="63230">MHSPRPMAAALALFLVSSSAVVVVAGGMATVTPSDSGSVVPNDGPDYGVNNSTFQRLWSEDADNGNLSADDFDDANVSSRAEFAHRLARSTDIPFDQPPQAAGDWNNGDFGDYSPGDRDSSIHPESASLEDGVYIKDAYVSIFATQPSTILHQGNETTQYVAPDGQVRALSDYRVAVPQGDQNGSQRERWSIDQTSIESVELSADGRTIDTGNGHQATLQYTGLSGSPQLTVEANITVTLRHVTLDCPDWNSSISGCDGDWTRDVETLEASKTVSTSQKVVVNRLSGISGNRVQFETHKNRVGAVIHPSTEWSTITVDGDVRARSNWWFYTAGRSGWQTMVTTTATNTSRAESSVRPVQVHAFPSQQAPYVPTEPTDDGKRPLAIEETWGTELTGPSLPVNIDLESADPYVNADSIAVSSTTLDESAFRKVTVQGIVRGQSRTVSLSEQQTVRETNLDLTVTEANATHAVVRAMVTENASDDAVTTGRVTIRNQTATLNSSGMAVVTISKPSLLVHGQYQSAAWWRTDQPYAASEDITKTPANFPDFQTLIQLAVVTILWFIPVAVLVFGFDYMSDGALLGISNRT</sequence>
<dbReference type="HOGENOM" id="CLU_465130_0_0_2"/>
<reference evidence="6" key="2">
    <citation type="journal article" date="1989" name="Nucleic Acids Res.">
        <title>Analysis of insertion mutants reveals two new genes in the pNRC100 gas vesicle gene cluster of Halobacterium halobium.</title>
        <authorList>
            <person name="Jones J.G."/>
            <person name="Hackett N.R."/>
            <person name="Halladay J.T."/>
            <person name="Scothorn D.J."/>
            <person name="Yang C.F."/>
            <person name="Ng W.L."/>
            <person name="DasSarma S."/>
        </authorList>
    </citation>
    <scope>NUCLEOTIDE SEQUENCE</scope>
    <source>
        <strain evidence="6">NRC-1</strain>
    </source>
</reference>
<reference evidence="6" key="5">
    <citation type="journal article" date="1992" name="Gene">
        <title>Genetic transformation of a halophilic archaebacterium with a gas vesicle gene cluster restores its ability to float.</title>
        <authorList>
            <person name="Halladay J.T."/>
            <person name="Ng W.L."/>
            <person name="DasSarma S."/>
        </authorList>
    </citation>
    <scope>NUCLEOTIDE SEQUENCE</scope>
    <source>
        <strain evidence="6">NRC-1</strain>
    </source>
</reference>
<keyword evidence="10" id="KW-1185">Reference proteome</keyword>
<reference evidence="6" key="14">
    <citation type="submission" date="1998-01" db="EMBL/GenBank/DDBJ databases">
        <authorList>
            <person name="Ng W.L."/>
            <person name="Ciufo S.A."/>
            <person name="Smith T.M."/>
            <person name="Bumgarner R.E."/>
            <person name="Loretz C."/>
            <person name="Baskin D."/>
            <person name="Faust J."/>
            <person name="Seto J."/>
            <person name="Slagel J."/>
            <person name="Hood L."/>
            <person name="DasSarma S."/>
        </authorList>
    </citation>
    <scope>NUCLEOTIDE SEQUENCE</scope>
    <source>
        <strain evidence="6">NRC-1</strain>
        <plasmid evidence="6">pNRC100</plasmid>
    </source>
</reference>
<reference evidence="8" key="17">
    <citation type="journal article" date="2015" name="Life">
        <title>A manual curation strategy to improve genome annotation: application to a set of haloarchael genomes.</title>
        <authorList>
            <person name="Pfeiffer F."/>
            <person name="Oesterhelt D."/>
        </authorList>
    </citation>
    <scope>NUCLEOTIDE SEQUENCE</scope>
    <source>
        <strain evidence="8">NRC-1</strain>
        <plasmid evidence="8">pNRC100</plasmid>
        <plasmid evidence="9">pNRC200</plasmid>
    </source>
</reference>
<evidence type="ECO:0000313" key="10">
    <source>
        <dbReference type="Proteomes" id="UP000000554"/>
    </source>
</evidence>
<evidence type="ECO:0000256" key="2">
    <source>
        <dbReference type="SAM" id="Phobius"/>
    </source>
</evidence>
<evidence type="ECO:0000256" key="1">
    <source>
        <dbReference type="SAM" id="MobiDB-lite"/>
    </source>
</evidence>
<gene>
    <name evidence="7" type="ordered locus">VNG_6102H</name>
    <name evidence="8" type="ORF">VNG_7076</name>
</gene>
<dbReference type="Pfam" id="PF26590">
    <property type="entry name" value="DUF8186_M"/>
    <property type="match status" value="1"/>
</dbReference>
<dbReference type="Pfam" id="PF26591">
    <property type="entry name" value="DUF8186_C"/>
    <property type="match status" value="1"/>
</dbReference>
<reference evidence="6" key="7">
    <citation type="journal article" date="1993" name="J. Bacteriol.">
        <title>The rightward gas vesicle operon in Halobacterium plasmid pNRC100: identification of the gvpA and gvpC gene products by use of antibody probes and genetic analysis of the region downstream of gvpC.</title>
        <authorList>
            <person name="Halladay J.T."/>
            <person name="Jones J.G."/>
            <person name="Lin F."/>
            <person name="MacDonald A.B."/>
            <person name="DasSarma S."/>
        </authorList>
    </citation>
    <scope>NUCLEOTIDE SEQUENCE</scope>
    <source>
        <strain evidence="6">NRC-1</strain>
    </source>
</reference>
<dbReference type="RefSeq" id="WP_010890505.1">
    <property type="nucleotide sequence ID" value="NC_001869.1"/>
</dbReference>
<dbReference type="OrthoDB" id="311765at2157"/>
<keyword evidence="2" id="KW-0472">Membrane</keyword>
<keyword evidence="2" id="KW-1133">Transmembrane helix</keyword>
<reference evidence="6" key="11">
    <citation type="book" date="1995" name="ARCHAEA: A LABORATORY MANUAL - HALOPHILES: 253-255" publisher="Cold Spring Harbor Laboratory Press">
        <title>Natural plasmids and plasmid vectors of halophiles.</title>
        <authorList>
            <person name="DasSarma S."/>
            <person name="Robb F.T."/>
            <person name="Place A.R."/>
            <person name="Sowers K.R."/>
            <person name="Schreier H.J."/>
            <person name="DasSarma S. and Fleischmann"/>
            <person name="E.M."/>
        </authorList>
    </citation>
    <scope>NUCLEOTIDE SEQUENCE</scope>
    <source>
        <strain evidence="6">NRC-1</strain>
        <plasmid evidence="6">pNRC100</plasmid>
    </source>
</reference>
<keyword evidence="2" id="KW-0812">Transmembrane</keyword>
<feature type="transmembrane region" description="Helical" evidence="2">
    <location>
        <begin position="550"/>
        <end position="571"/>
    </location>
</feature>
<reference evidence="6" key="8">
    <citation type="journal article" date="1993" name="J. Bacteriol.">
        <title>Minimal replication origin of the 200-kilobase Halobacterium plasmid pNRC100.</title>
        <authorList>
            <person name="Ng W.L."/>
            <person name="DasSarma S."/>
        </authorList>
    </citation>
    <scope>NUCLEOTIDE SEQUENCE</scope>
    <source>
        <strain evidence="6">NRC-1</strain>
    </source>
</reference>
<accession>O51980</accession>
<reference evidence="6" key="12">
    <citation type="journal article" date="1997" name="FEMS Microbiol. Lett.">
        <title>Genetic analysis of gas vesicle formation in haloarchaea.</title>
        <authorList>
            <person name="DasSarma S."/>
            <person name="Arora P."/>
        </authorList>
    </citation>
    <scope>NUCLEOTIDE SEQUENCE</scope>
    <source>
        <strain evidence="6">NRC-1</strain>
        <plasmid evidence="6">pNRC100</plasmid>
    </source>
</reference>
<reference evidence="6" key="3">
    <citation type="journal article" date="1991" name="Gene">
        <title>Structure and organization of the gas vesicle gene cluster on the Halobacterium halobium plasmid pNRC100.</title>
        <authorList>
            <person name="Jones J.G."/>
            <person name="Young D.C."/>
            <person name="DasSarma S."/>
        </authorList>
    </citation>
    <scope>NUCLEOTIDE SEQUENCE</scope>
    <source>
        <strain evidence="6">NRC-1</strain>
    </source>
</reference>
<proteinExistence type="predicted"/>
<dbReference type="EMBL" id="BK010831">
    <property type="protein sequence ID" value="DAC79756.1"/>
    <property type="molecule type" value="Genomic_DNA"/>
</dbReference>
<dbReference type="EMBL" id="AF016485">
    <property type="protein sequence ID" value="AAC82860.1"/>
    <property type="molecule type" value="Genomic_DNA"/>
</dbReference>
<feature type="domain" description="DUF8186" evidence="4">
    <location>
        <begin position="288"/>
        <end position="445"/>
    </location>
</feature>
<dbReference type="EMBL" id="AE004438">
    <property type="protein sequence ID" value="AAG20785.1"/>
    <property type="molecule type" value="Genomic_DNA"/>
</dbReference>
<dbReference type="InterPro" id="IPR058499">
    <property type="entry name" value="DUF8186"/>
</dbReference>
<feature type="domain" description="DUF8186" evidence="3">
    <location>
        <begin position="112"/>
        <end position="283"/>
    </location>
</feature>
<organism evidence="6 10">
    <name type="scientific">Halobacterium salinarum (strain ATCC 700922 / JCM 11081 / NRC-1)</name>
    <name type="common">Halobacterium halobium</name>
    <dbReference type="NCBI Taxonomy" id="64091"/>
    <lineage>
        <taxon>Archaea</taxon>
        <taxon>Methanobacteriati</taxon>
        <taxon>Methanobacteriota</taxon>
        <taxon>Stenosarchaea group</taxon>
        <taxon>Halobacteria</taxon>
        <taxon>Halobacteriales</taxon>
        <taxon>Halobacteriaceae</taxon>
        <taxon>Halobacterium</taxon>
        <taxon>Halobacterium salinarum NRC-34001</taxon>
    </lineage>
</organism>
<reference evidence="8" key="16">
    <citation type="journal article" date="2008" name="Genomics">
        <title>Evolution in the laboratory: the genome of Halobacterium salinarum strain R1 compared to that of strain NRC-1.</title>
        <authorList>
            <person name="Pfeiffer F."/>
            <person name="Schuster S.C."/>
            <person name="Broicher A."/>
            <person name="Falb M."/>
            <person name="Palm P."/>
            <person name="Rodewald K."/>
            <person name="Ruepp A."/>
            <person name="Soppa J."/>
            <person name="Tittor J."/>
            <person name="Oesterhelt D."/>
        </authorList>
    </citation>
    <scope>NUCLEOTIDE SEQUENCE</scope>
    <source>
        <strain evidence="8">NRC-1</strain>
        <plasmid evidence="8">pNRC100</plasmid>
        <plasmid evidence="9">pNRC200</plasmid>
    </source>
</reference>
<reference evidence="6" key="10">
    <citation type="journal article" date="1994" name="Syst. Appl. Microbiol.">
        <title>Large deletions in class III gas vesicle-deficient mutants of Halobacterium halobium.</title>
        <authorList>
            <person name="Ng W.L."/>
            <person name="Arora P."/>
            <person name="DasSarma S."/>
        </authorList>
    </citation>
    <scope>NUCLEOTIDE SEQUENCE</scope>
    <source>
        <strain evidence="6">NRC-1</strain>
        <plasmid evidence="6">pNRC100</plasmid>
    </source>
</reference>
<evidence type="ECO:0000259" key="4">
    <source>
        <dbReference type="Pfam" id="PF26590"/>
    </source>
</evidence>
<dbReference type="InterPro" id="IPR058910">
    <property type="entry name" value="DUF8186_M"/>
</dbReference>
<evidence type="ECO:0000313" key="8">
    <source>
        <dbReference type="EMBL" id="DAC79558.1"/>
    </source>
</evidence>
<dbReference type="InterPro" id="IPR058911">
    <property type="entry name" value="DUF8186_C"/>
</dbReference>